<keyword evidence="8" id="KW-0460">Magnesium</keyword>
<evidence type="ECO:0000256" key="4">
    <source>
        <dbReference type="ARBA" id="ARBA00022723"/>
    </source>
</evidence>
<dbReference type="Proteomes" id="UP000836788">
    <property type="component" value="Chromosome 18"/>
</dbReference>
<keyword evidence="10" id="KW-0234">DNA repair</keyword>
<feature type="compositionally biased region" description="Polar residues" evidence="13">
    <location>
        <begin position="201"/>
        <end position="214"/>
    </location>
</feature>
<protein>
    <recommendedName>
        <fullName evidence="15">ERCC4 domain-containing protein</fullName>
    </recommendedName>
</protein>
<dbReference type="PANTHER" id="PTHR21077">
    <property type="entry name" value="EME1 PROTEIN"/>
    <property type="match status" value="1"/>
</dbReference>
<keyword evidence="5" id="KW-0255">Endonuclease</keyword>
<sequence>MWSSDDEDLNLALRASQETLIVERNRRQPVLQPDDDSISTDGEQALVVLPPVKRALKSNLQDTSTFPRLSATGDKPRDAIVLHDDESDCCDDDAANMELSLVARLQRKHQIEFEEAPSAKKPVTLPQGTNGALEVATVGHSPSPTNTAPPRTELKQQKHTAPKNAPVATSILLNSDDSSDSDDSIKALKLRLAASSERSRPQCSQDIDCSGSASPSPPARKSTNVSKRKERPAVETKRVQEISKRQKEFERERSREEKARCQQLKAAERQRLKVVKQTSVALEKARKQKQRQASDQARGKFCHKEIAVLIEQDWVQQPVWKEAITDGLVASDDHPYVWHEYATLLGCPTVQWIRKDYLLGGATDAWQQLRKGNHAGYHHIPLLCVIVEPDIFLKLLHRDNSEDDDYPELENWLKGIQAGWKGAWSHQQQGTPRIIILLYKVRETLDRLWVKYKRESRGRRVSSSPQPPTAEELHDALIWMMIDFQVECIHCSSSEQTVHELSKMTRLLSEKPYQKHVTELDCVRKLKPRVDENSTLQERAEDCWFRQLQQIPRISLTVAREFTQHYPTARSLWIAYQNPALSEEQKRVLCKNCFSQKASHAKLSTWMYKTMTGNDPNDLLR</sequence>
<name>A0A8J9SVM2_PHATR</name>
<evidence type="ECO:0000256" key="11">
    <source>
        <dbReference type="ARBA" id="ARBA00023242"/>
    </source>
</evidence>
<evidence type="ECO:0000256" key="8">
    <source>
        <dbReference type="ARBA" id="ARBA00022842"/>
    </source>
</evidence>
<evidence type="ECO:0000256" key="2">
    <source>
        <dbReference type="ARBA" id="ARBA00004123"/>
    </source>
</evidence>
<evidence type="ECO:0000256" key="13">
    <source>
        <dbReference type="SAM" id="MobiDB-lite"/>
    </source>
</evidence>
<keyword evidence="9" id="KW-0233">DNA recombination</keyword>
<evidence type="ECO:0000256" key="6">
    <source>
        <dbReference type="ARBA" id="ARBA00022763"/>
    </source>
</evidence>
<reference evidence="14" key="1">
    <citation type="submission" date="2022-02" db="EMBL/GenBank/DDBJ databases">
        <authorList>
            <person name="Giguere J D."/>
        </authorList>
    </citation>
    <scope>NUCLEOTIDE SEQUENCE</scope>
    <source>
        <strain evidence="14">CCAP 1055/1</strain>
    </source>
</reference>
<dbReference type="GO" id="GO:0006310">
    <property type="term" value="P:DNA recombination"/>
    <property type="evidence" value="ECO:0007669"/>
    <property type="project" value="UniProtKB-KW"/>
</dbReference>
<comment type="cofactor">
    <cofactor evidence="1">
        <name>Mg(2+)</name>
        <dbReference type="ChEBI" id="CHEBI:18420"/>
    </cofactor>
</comment>
<keyword evidence="4" id="KW-0479">Metal-binding</keyword>
<evidence type="ECO:0000256" key="12">
    <source>
        <dbReference type="ARBA" id="ARBA00023254"/>
    </source>
</evidence>
<evidence type="ECO:0000256" key="7">
    <source>
        <dbReference type="ARBA" id="ARBA00022801"/>
    </source>
</evidence>
<keyword evidence="12" id="KW-0469">Meiosis</keyword>
<comment type="subcellular location">
    <subcellularLocation>
        <location evidence="2">Nucleus</location>
    </subcellularLocation>
</comment>
<keyword evidence="11" id="KW-0539">Nucleus</keyword>
<evidence type="ECO:0000256" key="10">
    <source>
        <dbReference type="ARBA" id="ARBA00023204"/>
    </source>
</evidence>
<feature type="compositionally biased region" description="Polar residues" evidence="13">
    <location>
        <begin position="140"/>
        <end position="149"/>
    </location>
</feature>
<dbReference type="GO" id="GO:0005634">
    <property type="term" value="C:nucleus"/>
    <property type="evidence" value="ECO:0007669"/>
    <property type="project" value="UniProtKB-SubCell"/>
</dbReference>
<keyword evidence="3" id="KW-0540">Nuclease</keyword>
<dbReference type="GO" id="GO:0004519">
    <property type="term" value="F:endonuclease activity"/>
    <property type="evidence" value="ECO:0007669"/>
    <property type="project" value="UniProtKB-KW"/>
</dbReference>
<organism evidence="14">
    <name type="scientific">Phaeodactylum tricornutum</name>
    <name type="common">Diatom</name>
    <dbReference type="NCBI Taxonomy" id="2850"/>
    <lineage>
        <taxon>Eukaryota</taxon>
        <taxon>Sar</taxon>
        <taxon>Stramenopiles</taxon>
        <taxon>Ochrophyta</taxon>
        <taxon>Bacillariophyta</taxon>
        <taxon>Bacillariophyceae</taxon>
        <taxon>Bacillariophycidae</taxon>
        <taxon>Naviculales</taxon>
        <taxon>Phaeodactylaceae</taxon>
        <taxon>Phaeodactylum</taxon>
    </lineage>
</organism>
<evidence type="ECO:0000313" key="14">
    <source>
        <dbReference type="EMBL" id="CAG9283212.1"/>
    </source>
</evidence>
<evidence type="ECO:0008006" key="15">
    <source>
        <dbReference type="Google" id="ProtNLM"/>
    </source>
</evidence>
<keyword evidence="6" id="KW-0227">DNA damage</keyword>
<dbReference type="EMBL" id="OU594959">
    <property type="protein sequence ID" value="CAG9283212.1"/>
    <property type="molecule type" value="Genomic_DNA"/>
</dbReference>
<evidence type="ECO:0000256" key="3">
    <source>
        <dbReference type="ARBA" id="ARBA00022722"/>
    </source>
</evidence>
<dbReference type="PANTHER" id="PTHR21077:SF5">
    <property type="entry name" value="CROSSOVER JUNCTION ENDONUCLEASE MMS4"/>
    <property type="match status" value="1"/>
</dbReference>
<dbReference type="GO" id="GO:0046872">
    <property type="term" value="F:metal ion binding"/>
    <property type="evidence" value="ECO:0007669"/>
    <property type="project" value="UniProtKB-KW"/>
</dbReference>
<dbReference type="Gene3D" id="1.10.150.670">
    <property type="entry name" value="Crossover junction endonuclease EME1, DNA-binding domain"/>
    <property type="match status" value="1"/>
</dbReference>
<dbReference type="GO" id="GO:0006281">
    <property type="term" value="P:DNA repair"/>
    <property type="evidence" value="ECO:0007669"/>
    <property type="project" value="UniProtKB-KW"/>
</dbReference>
<feature type="compositionally biased region" description="Basic and acidic residues" evidence="13">
    <location>
        <begin position="231"/>
        <end position="257"/>
    </location>
</feature>
<dbReference type="GO" id="GO:0051321">
    <property type="term" value="P:meiotic cell cycle"/>
    <property type="evidence" value="ECO:0007669"/>
    <property type="project" value="UniProtKB-KW"/>
</dbReference>
<feature type="region of interest" description="Disordered" evidence="13">
    <location>
        <begin position="192"/>
        <end position="257"/>
    </location>
</feature>
<accession>A0A8J9SVM2</accession>
<keyword evidence="7" id="KW-0378">Hydrolase</keyword>
<feature type="region of interest" description="Disordered" evidence="13">
    <location>
        <begin position="135"/>
        <end position="166"/>
    </location>
</feature>
<dbReference type="InterPro" id="IPR042530">
    <property type="entry name" value="EME1/EME2_C"/>
</dbReference>
<proteinExistence type="predicted"/>
<evidence type="ECO:0000256" key="9">
    <source>
        <dbReference type="ARBA" id="ARBA00023172"/>
    </source>
</evidence>
<gene>
    <name evidence="14" type="ORF">PTTT1_LOCUS22062</name>
</gene>
<evidence type="ECO:0000256" key="5">
    <source>
        <dbReference type="ARBA" id="ARBA00022759"/>
    </source>
</evidence>
<evidence type="ECO:0000256" key="1">
    <source>
        <dbReference type="ARBA" id="ARBA00001946"/>
    </source>
</evidence>
<dbReference type="AlphaFoldDB" id="A0A8J9SVM2"/>
<dbReference type="InterPro" id="IPR033310">
    <property type="entry name" value="Mms4/EME1/EME2"/>
</dbReference>
<dbReference type="GO" id="GO:0016787">
    <property type="term" value="F:hydrolase activity"/>
    <property type="evidence" value="ECO:0007669"/>
    <property type="project" value="UniProtKB-KW"/>
</dbReference>
<dbReference type="GO" id="GO:0048476">
    <property type="term" value="C:Holliday junction resolvase complex"/>
    <property type="evidence" value="ECO:0007669"/>
    <property type="project" value="InterPro"/>
</dbReference>